<dbReference type="Proteomes" id="UP000800097">
    <property type="component" value="Unassembled WGS sequence"/>
</dbReference>
<keyword evidence="3" id="KW-1185">Reference proteome</keyword>
<evidence type="ECO:0000256" key="1">
    <source>
        <dbReference type="SAM" id="MobiDB-lite"/>
    </source>
</evidence>
<dbReference type="AlphaFoldDB" id="A0A6A6JU99"/>
<proteinExistence type="predicted"/>
<dbReference type="EMBL" id="ML986486">
    <property type="protein sequence ID" value="KAF2279683.1"/>
    <property type="molecule type" value="Genomic_DNA"/>
</dbReference>
<dbReference type="GeneID" id="54546709"/>
<dbReference type="RefSeq" id="XP_033657222.1">
    <property type="nucleotide sequence ID" value="XM_033793534.1"/>
</dbReference>
<name>A0A6A6JU99_WESOR</name>
<evidence type="ECO:0000313" key="3">
    <source>
        <dbReference type="Proteomes" id="UP000800097"/>
    </source>
</evidence>
<sequence length="85" mass="9039">MFGLLKHGPLARCSRGSSRLPQGEVEGNALKWSLVVHPFCAQLLLDLVSQNSCRASPDSKSTAPPTPGLTFTPQPSSSISETFSL</sequence>
<evidence type="ECO:0000313" key="2">
    <source>
        <dbReference type="EMBL" id="KAF2279683.1"/>
    </source>
</evidence>
<protein>
    <submittedName>
        <fullName evidence="2">Uncharacterized protein</fullName>
    </submittedName>
</protein>
<gene>
    <name evidence="2" type="ORF">EI97DRAFT_183896</name>
</gene>
<reference evidence="2" key="1">
    <citation type="journal article" date="2020" name="Stud. Mycol.">
        <title>101 Dothideomycetes genomes: a test case for predicting lifestyles and emergence of pathogens.</title>
        <authorList>
            <person name="Haridas S."/>
            <person name="Albert R."/>
            <person name="Binder M."/>
            <person name="Bloem J."/>
            <person name="Labutti K."/>
            <person name="Salamov A."/>
            <person name="Andreopoulos B."/>
            <person name="Baker S."/>
            <person name="Barry K."/>
            <person name="Bills G."/>
            <person name="Bluhm B."/>
            <person name="Cannon C."/>
            <person name="Castanera R."/>
            <person name="Culley D."/>
            <person name="Daum C."/>
            <person name="Ezra D."/>
            <person name="Gonzalez J."/>
            <person name="Henrissat B."/>
            <person name="Kuo A."/>
            <person name="Liang C."/>
            <person name="Lipzen A."/>
            <person name="Lutzoni F."/>
            <person name="Magnuson J."/>
            <person name="Mondo S."/>
            <person name="Nolan M."/>
            <person name="Ohm R."/>
            <person name="Pangilinan J."/>
            <person name="Park H.-J."/>
            <person name="Ramirez L."/>
            <person name="Alfaro M."/>
            <person name="Sun H."/>
            <person name="Tritt A."/>
            <person name="Yoshinaga Y."/>
            <person name="Zwiers L.-H."/>
            <person name="Turgeon B."/>
            <person name="Goodwin S."/>
            <person name="Spatafora J."/>
            <person name="Crous P."/>
            <person name="Grigoriev I."/>
        </authorList>
    </citation>
    <scope>NUCLEOTIDE SEQUENCE</scope>
    <source>
        <strain evidence="2">CBS 379.55</strain>
    </source>
</reference>
<accession>A0A6A6JU99</accession>
<organism evidence="2 3">
    <name type="scientific">Westerdykella ornata</name>
    <dbReference type="NCBI Taxonomy" id="318751"/>
    <lineage>
        <taxon>Eukaryota</taxon>
        <taxon>Fungi</taxon>
        <taxon>Dikarya</taxon>
        <taxon>Ascomycota</taxon>
        <taxon>Pezizomycotina</taxon>
        <taxon>Dothideomycetes</taxon>
        <taxon>Pleosporomycetidae</taxon>
        <taxon>Pleosporales</taxon>
        <taxon>Sporormiaceae</taxon>
        <taxon>Westerdykella</taxon>
    </lineage>
</organism>
<feature type="region of interest" description="Disordered" evidence="1">
    <location>
        <begin position="53"/>
        <end position="85"/>
    </location>
</feature>